<dbReference type="CDD" id="cd21553">
    <property type="entry name" value="VEFS-box_EMF2-like"/>
    <property type="match status" value="1"/>
</dbReference>
<feature type="region of interest" description="Disordered" evidence="7">
    <location>
        <begin position="574"/>
        <end position="614"/>
    </location>
</feature>
<evidence type="ECO:0000256" key="2">
    <source>
        <dbReference type="ARBA" id="ARBA00022723"/>
    </source>
</evidence>
<keyword evidence="5" id="KW-0805">Transcription regulation</keyword>
<feature type="region of interest" description="Disordered" evidence="7">
    <location>
        <begin position="652"/>
        <end position="671"/>
    </location>
</feature>
<reference evidence="9 10" key="1">
    <citation type="journal article" date="2007" name="Science">
        <title>The Chlamydomonas genome reveals the evolution of key animal and plant functions.</title>
        <authorList>
            <person name="Merchant S.S."/>
            <person name="Prochnik S.E."/>
            <person name="Vallon O."/>
            <person name="Harris E.H."/>
            <person name="Karpowicz S.J."/>
            <person name="Witman G.B."/>
            <person name="Terry A."/>
            <person name="Salamov A."/>
            <person name="Fritz-Laylin L.K."/>
            <person name="Marechal-Drouard L."/>
            <person name="Marshall W.F."/>
            <person name="Qu L.H."/>
            <person name="Nelson D.R."/>
            <person name="Sanderfoot A.A."/>
            <person name="Spalding M.H."/>
            <person name="Kapitonov V.V."/>
            <person name="Ren Q."/>
            <person name="Ferris P."/>
            <person name="Lindquist E."/>
            <person name="Shapiro H."/>
            <person name="Lucas S.M."/>
            <person name="Grimwood J."/>
            <person name="Schmutz J."/>
            <person name="Cardol P."/>
            <person name="Cerutti H."/>
            <person name="Chanfreau G."/>
            <person name="Chen C.L."/>
            <person name="Cognat V."/>
            <person name="Croft M.T."/>
            <person name="Dent R."/>
            <person name="Dutcher S."/>
            <person name="Fernandez E."/>
            <person name="Fukuzawa H."/>
            <person name="Gonzalez-Ballester D."/>
            <person name="Gonzalez-Halphen D."/>
            <person name="Hallmann A."/>
            <person name="Hanikenne M."/>
            <person name="Hippler M."/>
            <person name="Inwood W."/>
            <person name="Jabbari K."/>
            <person name="Kalanon M."/>
            <person name="Kuras R."/>
            <person name="Lefebvre P.A."/>
            <person name="Lemaire S.D."/>
            <person name="Lobanov A.V."/>
            <person name="Lohr M."/>
            <person name="Manuell A."/>
            <person name="Meier I."/>
            <person name="Mets L."/>
            <person name="Mittag M."/>
            <person name="Mittelmeier T."/>
            <person name="Moroney J.V."/>
            <person name="Moseley J."/>
            <person name="Napoli C."/>
            <person name="Nedelcu A.M."/>
            <person name="Niyogi K."/>
            <person name="Novoselov S.V."/>
            <person name="Paulsen I.T."/>
            <person name="Pazour G."/>
            <person name="Purton S."/>
            <person name="Ral J.P."/>
            <person name="Riano-Pachon D.M."/>
            <person name="Riekhof W."/>
            <person name="Rymarquis L."/>
            <person name="Schroda M."/>
            <person name="Stern D."/>
            <person name="Umen J."/>
            <person name="Willows R."/>
            <person name="Wilson N."/>
            <person name="Zimmer S.L."/>
            <person name="Allmer J."/>
            <person name="Balk J."/>
            <person name="Bisova K."/>
            <person name="Chen C.J."/>
            <person name="Elias M."/>
            <person name="Gendler K."/>
            <person name="Hauser C."/>
            <person name="Lamb M.R."/>
            <person name="Ledford H."/>
            <person name="Long J.C."/>
            <person name="Minagawa J."/>
            <person name="Page M.D."/>
            <person name="Pan J."/>
            <person name="Pootakham W."/>
            <person name="Roje S."/>
            <person name="Rose A."/>
            <person name="Stahlberg E."/>
            <person name="Terauchi A.M."/>
            <person name="Yang P."/>
            <person name="Ball S."/>
            <person name="Bowler C."/>
            <person name="Dieckmann C.L."/>
            <person name="Gladyshev V.N."/>
            <person name="Green P."/>
            <person name="Jorgensen R."/>
            <person name="Mayfield S."/>
            <person name="Mueller-Roeber B."/>
            <person name="Rajamani S."/>
            <person name="Sayre R.T."/>
            <person name="Brokstein P."/>
            <person name="Dubchak I."/>
            <person name="Goodstein D."/>
            <person name="Hornick L."/>
            <person name="Huang Y.W."/>
            <person name="Jhaveri J."/>
            <person name="Luo Y."/>
            <person name="Martinez D."/>
            <person name="Ngau W.C."/>
            <person name="Otillar B."/>
            <person name="Poliakov A."/>
            <person name="Porter A."/>
            <person name="Szajkowski L."/>
            <person name="Werner G."/>
            <person name="Zhou K."/>
            <person name="Grigoriev I.V."/>
            <person name="Rokhsar D.S."/>
            <person name="Grossman A.R."/>
        </authorList>
    </citation>
    <scope>NUCLEOTIDE SEQUENCE [LARGE SCALE GENOMIC DNA]</scope>
    <source>
        <strain evidence="10">CC-503</strain>
    </source>
</reference>
<feature type="compositionally biased region" description="Acidic residues" evidence="7">
    <location>
        <begin position="1133"/>
        <end position="1162"/>
    </location>
</feature>
<dbReference type="GO" id="GO:0008270">
    <property type="term" value="F:zinc ion binding"/>
    <property type="evidence" value="ECO:0007669"/>
    <property type="project" value="UniProtKB-KW"/>
</dbReference>
<evidence type="ECO:0000313" key="10">
    <source>
        <dbReference type="Proteomes" id="UP000006906"/>
    </source>
</evidence>
<feature type="region of interest" description="Disordered" evidence="7">
    <location>
        <begin position="871"/>
        <end position="908"/>
    </location>
</feature>
<dbReference type="PANTHER" id="PTHR22597:SF0">
    <property type="entry name" value="POLYCOMB PROTEIN SUZ12"/>
    <property type="match status" value="1"/>
</dbReference>
<dbReference type="PANTHER" id="PTHR22597">
    <property type="entry name" value="POLYCOMB GROUP PROTEIN"/>
    <property type="match status" value="1"/>
</dbReference>
<feature type="compositionally biased region" description="Low complexity" evidence="7">
    <location>
        <begin position="1337"/>
        <end position="1360"/>
    </location>
</feature>
<feature type="compositionally biased region" description="Basic and acidic residues" evidence="7">
    <location>
        <begin position="481"/>
        <end position="490"/>
    </location>
</feature>
<evidence type="ECO:0000256" key="5">
    <source>
        <dbReference type="ARBA" id="ARBA00023015"/>
    </source>
</evidence>
<dbReference type="GeneID" id="66055120"/>
<feature type="compositionally biased region" description="Low complexity" evidence="7">
    <location>
        <begin position="229"/>
        <end position="238"/>
    </location>
</feature>
<keyword evidence="2" id="KW-0479">Metal-binding</keyword>
<feature type="region of interest" description="Disordered" evidence="7">
    <location>
        <begin position="292"/>
        <end position="337"/>
    </location>
</feature>
<feature type="compositionally biased region" description="Low complexity" evidence="7">
    <location>
        <begin position="708"/>
        <end position="724"/>
    </location>
</feature>
<dbReference type="RefSeq" id="XP_042920472.1">
    <property type="nucleotide sequence ID" value="XM_043067075.1"/>
</dbReference>
<keyword evidence="3" id="KW-0863">Zinc-finger</keyword>
<evidence type="ECO:0000256" key="1">
    <source>
        <dbReference type="ARBA" id="ARBA00007416"/>
    </source>
</evidence>
<organism evidence="9 10">
    <name type="scientific">Chlamydomonas reinhardtii</name>
    <name type="common">Chlamydomonas smithii</name>
    <dbReference type="NCBI Taxonomy" id="3055"/>
    <lineage>
        <taxon>Eukaryota</taxon>
        <taxon>Viridiplantae</taxon>
        <taxon>Chlorophyta</taxon>
        <taxon>core chlorophytes</taxon>
        <taxon>Chlorophyceae</taxon>
        <taxon>CS clade</taxon>
        <taxon>Chlamydomonadales</taxon>
        <taxon>Chlamydomonadaceae</taxon>
        <taxon>Chlamydomonas</taxon>
    </lineage>
</organism>
<proteinExistence type="inferred from homology"/>
<feature type="domain" description="Polycomb protein VEFS-Box" evidence="8">
    <location>
        <begin position="916"/>
        <end position="1034"/>
    </location>
</feature>
<feature type="compositionally biased region" description="Acidic residues" evidence="7">
    <location>
        <begin position="725"/>
        <end position="743"/>
    </location>
</feature>
<feature type="compositionally biased region" description="Low complexity" evidence="7">
    <location>
        <begin position="1309"/>
        <end position="1325"/>
    </location>
</feature>
<dbReference type="GO" id="GO:0031490">
    <property type="term" value="F:chromatin DNA binding"/>
    <property type="evidence" value="ECO:0000318"/>
    <property type="project" value="GO_Central"/>
</dbReference>
<evidence type="ECO:0000313" key="9">
    <source>
        <dbReference type="EMBL" id="PNW77916.1"/>
    </source>
</evidence>
<evidence type="ECO:0000256" key="7">
    <source>
        <dbReference type="SAM" id="MobiDB-lite"/>
    </source>
</evidence>
<feature type="region of interest" description="Disordered" evidence="7">
    <location>
        <begin position="105"/>
        <end position="153"/>
    </location>
</feature>
<feature type="compositionally biased region" description="Gly residues" evidence="7">
    <location>
        <begin position="1102"/>
        <end position="1122"/>
    </location>
</feature>
<dbReference type="InParanoid" id="A0A2K3DBK9"/>
<dbReference type="Pfam" id="PF09733">
    <property type="entry name" value="VEFS-Box"/>
    <property type="match status" value="1"/>
</dbReference>
<protein>
    <recommendedName>
        <fullName evidence="8">Polycomb protein VEFS-Box domain-containing protein</fullName>
    </recommendedName>
</protein>
<name>A0A2K3DBK9_CHLRE</name>
<gene>
    <name evidence="9" type="ORF">CHLRE_10g456800v5</name>
</gene>
<keyword evidence="4" id="KW-0862">Zinc</keyword>
<dbReference type="InterPro" id="IPR019135">
    <property type="entry name" value="Polycomb_protein_VEFS-Box"/>
</dbReference>
<feature type="region of interest" description="Disordered" evidence="7">
    <location>
        <begin position="229"/>
        <end position="255"/>
    </location>
</feature>
<feature type="region of interest" description="Disordered" evidence="7">
    <location>
        <begin position="1083"/>
        <end position="1371"/>
    </location>
</feature>
<feature type="compositionally biased region" description="Basic and acidic residues" evidence="7">
    <location>
        <begin position="1260"/>
        <end position="1270"/>
    </location>
</feature>
<dbReference type="KEGG" id="cre:CHLRE_10g456800v5"/>
<comment type="similarity">
    <text evidence="1">Belongs to the VEFS (VRN2-EMF2-FIS2-SU(Z)12) family.</text>
</comment>
<feature type="compositionally biased region" description="Gly residues" evidence="7">
    <location>
        <begin position="583"/>
        <end position="608"/>
    </location>
</feature>
<dbReference type="EMBL" id="CM008971">
    <property type="protein sequence ID" value="PNW77916.1"/>
    <property type="molecule type" value="Genomic_DNA"/>
</dbReference>
<evidence type="ECO:0000256" key="6">
    <source>
        <dbReference type="ARBA" id="ARBA00023163"/>
    </source>
</evidence>
<accession>A0A2K3DBK9</accession>
<dbReference type="GO" id="GO:0005634">
    <property type="term" value="C:nucleus"/>
    <property type="evidence" value="ECO:0000318"/>
    <property type="project" value="GO_Central"/>
</dbReference>
<dbReference type="Gramene" id="PNW77916">
    <property type="protein sequence ID" value="PNW77916"/>
    <property type="gene ID" value="CHLRE_10g456800v5"/>
</dbReference>
<feature type="region of interest" description="Disordered" evidence="7">
    <location>
        <begin position="707"/>
        <end position="789"/>
    </location>
</feature>
<feature type="region of interest" description="Disordered" evidence="7">
    <location>
        <begin position="481"/>
        <end position="514"/>
    </location>
</feature>
<sequence length="1371" mass="137594">MVHGAGADAAVSLKRLHLFTHPSLLYGVIDKTRPARFLQRNLSYALSRKHAVEATGSELRVRLDGLAVSGKGVPQQVTLLVVLAEAASTGRDFKPVRAAAVALDTGVPQPGSGGDGSGNGAHQEGEEEGCEGGTGGTGGAVREPRPRTVCLPLPKRPLTRPVLLLLASDHHPQLQGLQPESRVARLVNTDLRPTNRKLLGLLSDPCIAWAALQPLDGVLGAAEGAATAAAATNGGSSSADEDERGRKRRQEGAGAVGELQLQRCRLTRSTCSLSGGAGRTLTTHLLNVDRSLSSAGQQQKQAEQGEGRGRAKRSMRSSKDGGAAAAGEGAAPTLPPAADGQAAVVESFAVCVRELRTVMMPPASGAAAAAAAAAHQESPDADEGSVVEFRYVFDDASWAAAAAEAGLADGDAAWATGDALKGMGTAAAAAAAAAANATGSGGDGAGGVSARADWMQEQLANIAAKEAAAKEAAAAAAVEAAEAKEADQHQGRKKGGRGGAVKQGKEQTQATAAAPAAVPFKERFFSEELRIGPGGACRCLMCPVVCAGFKGLAAHLPASHGLYRYICTPAAPAEPPQSALTAEGGGGSSRRGHGAAKGGAVGMDGGAGDAAPAKERRHVVEVRLPAEAVDFARRDLKAAVEDVLVLAALPSADTSPGAEPSPRAETAAVPPVQQRLSWRYVRRAGMRGPVLMRGILSRQVAARLGIPDSASGSESDSGAGSDSQQSDDDVVILDDEMEVEGEEAGAAGKKGKGKEKQGRRGAAEKPPGKAQPDLKASRGRQAAKKVAEPPAAAGAKAAAAAAVEEGATATAAGAGDGATADAWEDGAGPTELVQVTVEAVRRTIAGDALKAAAAGKGADAVAEPAVAGTAVGGEPQLQPAQRRSGGGAAAPAAAPRHPSAHVLPPSALAPGIHPPGRRYFHCRSAVPGLAAEMFGPYDSDDDTDDEEWEAAFDRHMTTSSTRMYTPLSDPERAFFKLWSAFARRRPLYADFITRKRCLEFAREHGPQLRADPGLRSALALHLLLLREMNLVDPRLIARCLQVADGSIAPTPEEDERFLAIRVSGPGSRAASAAVVAAATGAGGVAPGAGNLGDDDDRRPPGAGSGTGARRGGGGSGPGGAGGAADPDAGSGSGDDDDGGEASGDGEYEDEDGEDDAMEEAEEVAAAAEATRGHKRGDSLRGAAPRGQPPGPRQRRGGGSGGGASSNSAPEGPARKTPAAGARGAAAGAGAAAAAGVAAAALDGASVEAESPVTMEGVEGPARHGNRDGGAKKAQLQPPQKPQAQQPQQRQLEEEAAVTSGPAAHLKAGPALTLARRTKLAAAAAAPLPPRPLQGRHAPVAVSGKGGAAAALSSGVAAAGGKENVGAASGRR</sequence>
<evidence type="ECO:0000259" key="8">
    <source>
        <dbReference type="Pfam" id="PF09733"/>
    </source>
</evidence>
<evidence type="ECO:0000256" key="4">
    <source>
        <dbReference type="ARBA" id="ARBA00022833"/>
    </source>
</evidence>
<evidence type="ECO:0000256" key="3">
    <source>
        <dbReference type="ARBA" id="ARBA00022771"/>
    </source>
</evidence>
<dbReference type="STRING" id="3055.A0A2K3DBK9"/>
<feature type="compositionally biased region" description="Basic and acidic residues" evidence="7">
    <location>
        <begin position="754"/>
        <end position="767"/>
    </location>
</feature>
<dbReference type="OrthoDB" id="548654at2759"/>
<keyword evidence="6" id="KW-0804">Transcription</keyword>
<dbReference type="Proteomes" id="UP000006906">
    <property type="component" value="Chromosome 10"/>
</dbReference>
<feature type="compositionally biased region" description="Low complexity" evidence="7">
    <location>
        <begin position="878"/>
        <end position="901"/>
    </location>
</feature>
<feature type="compositionally biased region" description="Low complexity" evidence="7">
    <location>
        <begin position="1218"/>
        <end position="1244"/>
    </location>
</feature>
<feature type="compositionally biased region" description="Low complexity" evidence="7">
    <location>
        <begin position="1271"/>
        <end position="1289"/>
    </location>
</feature>
<feature type="compositionally biased region" description="Low complexity" evidence="7">
    <location>
        <begin position="321"/>
        <end position="337"/>
    </location>
</feature>
<keyword evidence="10" id="KW-1185">Reference proteome</keyword>